<evidence type="ECO:0000256" key="1">
    <source>
        <dbReference type="SAM" id="Phobius"/>
    </source>
</evidence>
<name>A0A2P7MQY4_9CYAN</name>
<dbReference type="AlphaFoldDB" id="A0A2P7MQY4"/>
<reference evidence="2 3" key="1">
    <citation type="journal article" date="2018" name="Environ. Microbiol.">
        <title>Ecological and genomic features of two widespread freshwater picocyanobacteria.</title>
        <authorList>
            <person name="Cabello-Yeves P.J."/>
            <person name="Picazo A."/>
            <person name="Camacho A."/>
            <person name="Callieri C."/>
            <person name="Rosselli R."/>
            <person name="Roda-Garcia J.J."/>
            <person name="Coutinho F.H."/>
            <person name="Rodriguez-Valera F."/>
        </authorList>
    </citation>
    <scope>NUCLEOTIDE SEQUENCE [LARGE SCALE GENOMIC DNA]</scope>
    <source>
        <strain evidence="2 3">Tous</strain>
    </source>
</reference>
<dbReference type="InterPro" id="IPR036869">
    <property type="entry name" value="J_dom_sf"/>
</dbReference>
<feature type="transmembrane region" description="Helical" evidence="1">
    <location>
        <begin position="53"/>
        <end position="78"/>
    </location>
</feature>
<dbReference type="Proteomes" id="UP000243002">
    <property type="component" value="Unassembled WGS sequence"/>
</dbReference>
<comment type="caution">
    <text evidence="2">The sequence shown here is derived from an EMBL/GenBank/DDBJ whole genome shotgun (WGS) entry which is preliminary data.</text>
</comment>
<feature type="transmembrane region" description="Helical" evidence="1">
    <location>
        <begin position="12"/>
        <end position="33"/>
    </location>
</feature>
<proteinExistence type="predicted"/>
<accession>A0A2P7MQY4</accession>
<evidence type="ECO:0008006" key="4">
    <source>
        <dbReference type="Google" id="ProtNLM"/>
    </source>
</evidence>
<keyword evidence="1" id="KW-0472">Membrane</keyword>
<dbReference type="SUPFAM" id="SSF46565">
    <property type="entry name" value="Chaperone J-domain"/>
    <property type="match status" value="1"/>
</dbReference>
<sequence>MSSRIRPALESLLHGLISLGLGGLLAAFILVGASQHGGQGNSQLADDSLRMLWSPAIFAGVGVLLIANGLLRGLWLLVRRPNRPLLRRHLLRRPVSPAAPAAAAPERPADAYERACAELGVEPGSAWVLVRSTWRRNLPQWHPDQGGAVEVWRRKLAAYTLLEAWQQFEEPP</sequence>
<dbReference type="OrthoDB" id="565408at2"/>
<dbReference type="RefSeq" id="WP_106633054.1">
    <property type="nucleotide sequence ID" value="NZ_PXXO01000019.1"/>
</dbReference>
<protein>
    <recommendedName>
        <fullName evidence="4">Molecular chaperone DnaJ</fullName>
    </recommendedName>
</protein>
<keyword evidence="1" id="KW-0812">Transmembrane</keyword>
<keyword evidence="3" id="KW-1185">Reference proteome</keyword>
<gene>
    <name evidence="2" type="ORF">C7K55_12465</name>
</gene>
<organism evidence="2 3">
    <name type="scientific">Cyanobium usitatum str. Tous</name>
    <dbReference type="NCBI Taxonomy" id="2116684"/>
    <lineage>
        <taxon>Bacteria</taxon>
        <taxon>Bacillati</taxon>
        <taxon>Cyanobacteriota</taxon>
        <taxon>Cyanophyceae</taxon>
        <taxon>Synechococcales</taxon>
        <taxon>Prochlorococcaceae</taxon>
        <taxon>Cyanobium</taxon>
    </lineage>
</organism>
<dbReference type="EMBL" id="PXXO01000019">
    <property type="protein sequence ID" value="PSJ03631.1"/>
    <property type="molecule type" value="Genomic_DNA"/>
</dbReference>
<keyword evidence="1" id="KW-1133">Transmembrane helix</keyword>
<evidence type="ECO:0000313" key="2">
    <source>
        <dbReference type="EMBL" id="PSJ03631.1"/>
    </source>
</evidence>
<evidence type="ECO:0000313" key="3">
    <source>
        <dbReference type="Proteomes" id="UP000243002"/>
    </source>
</evidence>